<dbReference type="PROSITE" id="PS00760">
    <property type="entry name" value="SPASE_I_2"/>
    <property type="match status" value="1"/>
</dbReference>
<dbReference type="NCBIfam" id="TIGR02227">
    <property type="entry name" value="sigpep_I_bact"/>
    <property type="match status" value="1"/>
</dbReference>
<dbReference type="Gene3D" id="2.10.109.10">
    <property type="entry name" value="Umud Fragment, subunit A"/>
    <property type="match status" value="1"/>
</dbReference>
<dbReference type="EC" id="3.4.21.89" evidence="3 8"/>
<dbReference type="Proteomes" id="UP000235005">
    <property type="component" value="Unassembled WGS sequence"/>
</dbReference>
<evidence type="ECO:0000256" key="2">
    <source>
        <dbReference type="ARBA" id="ARBA00009370"/>
    </source>
</evidence>
<keyword evidence="8" id="KW-1133">Transmembrane helix</keyword>
<comment type="catalytic activity">
    <reaction evidence="1 8">
        <text>Cleavage of hydrophobic, N-terminal signal or leader sequences from secreted and periplasmic proteins.</text>
        <dbReference type="EC" id="3.4.21.89"/>
    </reaction>
</comment>
<comment type="caution">
    <text evidence="11">The sequence shown here is derived from an EMBL/GenBank/DDBJ whole genome shotgun (WGS) entry which is preliminary data.</text>
</comment>
<evidence type="ECO:0000256" key="1">
    <source>
        <dbReference type="ARBA" id="ARBA00000677"/>
    </source>
</evidence>
<dbReference type="InterPro" id="IPR019533">
    <property type="entry name" value="Peptidase_S26"/>
</dbReference>
<dbReference type="SUPFAM" id="SSF51306">
    <property type="entry name" value="LexA/Signal peptidase"/>
    <property type="match status" value="1"/>
</dbReference>
<dbReference type="PROSITE" id="PS00501">
    <property type="entry name" value="SPASE_I_1"/>
    <property type="match status" value="1"/>
</dbReference>
<comment type="subcellular location">
    <subcellularLocation>
        <location evidence="9">Membrane</location>
        <topology evidence="9">Multi-pass membrane protein</topology>
    </subcellularLocation>
</comment>
<evidence type="ECO:0000256" key="3">
    <source>
        <dbReference type="ARBA" id="ARBA00013208"/>
    </source>
</evidence>
<proteinExistence type="inferred from homology"/>
<protein>
    <recommendedName>
        <fullName evidence="4 8">Signal peptidase I</fullName>
        <ecNumber evidence="3 8">3.4.21.89</ecNumber>
    </recommendedName>
</protein>
<dbReference type="PANTHER" id="PTHR43390">
    <property type="entry name" value="SIGNAL PEPTIDASE I"/>
    <property type="match status" value="1"/>
</dbReference>
<dbReference type="GO" id="GO:0004252">
    <property type="term" value="F:serine-type endopeptidase activity"/>
    <property type="evidence" value="ECO:0007669"/>
    <property type="project" value="InterPro"/>
</dbReference>
<comment type="similarity">
    <text evidence="2 9">Belongs to the peptidase S26 family.</text>
</comment>
<gene>
    <name evidence="11" type="primary">lepB</name>
    <name evidence="11" type="ORF">C0039_14395</name>
</gene>
<dbReference type="PRINTS" id="PR00727">
    <property type="entry name" value="LEADERPTASE"/>
</dbReference>
<dbReference type="GO" id="GO:0006465">
    <property type="term" value="P:signal peptide processing"/>
    <property type="evidence" value="ECO:0007669"/>
    <property type="project" value="InterPro"/>
</dbReference>
<dbReference type="PROSITE" id="PS00761">
    <property type="entry name" value="SPASE_I_3"/>
    <property type="match status" value="1"/>
</dbReference>
<dbReference type="InterPro" id="IPR019756">
    <property type="entry name" value="Pept_S26A_signal_pept_1_Ser-AS"/>
</dbReference>
<comment type="caution">
    <text evidence="9">Lacks conserved residue(s) required for the propagation of feature annotation.</text>
</comment>
<feature type="domain" description="Peptidase S26" evidence="10">
    <location>
        <begin position="73"/>
        <end position="263"/>
    </location>
</feature>
<name>A0A2N5X0I6_9GAMM</name>
<evidence type="ECO:0000256" key="5">
    <source>
        <dbReference type="ARBA" id="ARBA00022670"/>
    </source>
</evidence>
<dbReference type="OrthoDB" id="9815782at2"/>
<dbReference type="GO" id="GO:0016020">
    <property type="term" value="C:membrane"/>
    <property type="evidence" value="ECO:0007669"/>
    <property type="project" value="UniProtKB-SubCell"/>
</dbReference>
<evidence type="ECO:0000313" key="12">
    <source>
        <dbReference type="Proteomes" id="UP000235005"/>
    </source>
</evidence>
<reference evidence="11 12" key="1">
    <citation type="submission" date="2018-01" db="EMBL/GenBank/DDBJ databases">
        <title>The draft genome sequence of Halioglobus lutimaris HF004.</title>
        <authorList>
            <person name="Du Z.-J."/>
            <person name="Shi M.-J."/>
        </authorList>
    </citation>
    <scope>NUCLEOTIDE SEQUENCE [LARGE SCALE GENOMIC DNA]</scope>
    <source>
        <strain evidence="11 12">HF004</strain>
    </source>
</reference>
<evidence type="ECO:0000256" key="4">
    <source>
        <dbReference type="ARBA" id="ARBA00019232"/>
    </source>
</evidence>
<keyword evidence="8" id="KW-0812">Transmembrane</keyword>
<dbReference type="InterPro" id="IPR036286">
    <property type="entry name" value="LexA/Signal_pep-like_sf"/>
</dbReference>
<evidence type="ECO:0000256" key="8">
    <source>
        <dbReference type="RuleBase" id="RU003993"/>
    </source>
</evidence>
<feature type="active site" evidence="7">
    <location>
        <position position="103"/>
    </location>
</feature>
<keyword evidence="12" id="KW-1185">Reference proteome</keyword>
<keyword evidence="5 8" id="KW-0645">Protease</keyword>
<dbReference type="AlphaFoldDB" id="A0A2N5X0I6"/>
<evidence type="ECO:0000256" key="6">
    <source>
        <dbReference type="ARBA" id="ARBA00022801"/>
    </source>
</evidence>
<dbReference type="InterPro" id="IPR019758">
    <property type="entry name" value="Pept_S26A_signal_pept_1_CS"/>
</dbReference>
<accession>A0A2N5X0I6</accession>
<dbReference type="EMBL" id="PKUS01000020">
    <property type="protein sequence ID" value="PLW68013.1"/>
    <property type="molecule type" value="Genomic_DNA"/>
</dbReference>
<feature type="active site" evidence="7">
    <location>
        <position position="158"/>
    </location>
</feature>
<dbReference type="InterPro" id="IPR019757">
    <property type="entry name" value="Pept_S26A_signal_pept_1_Lys-AS"/>
</dbReference>
<evidence type="ECO:0000259" key="10">
    <source>
        <dbReference type="Pfam" id="PF10502"/>
    </source>
</evidence>
<dbReference type="CDD" id="cd06530">
    <property type="entry name" value="S26_SPase_I"/>
    <property type="match status" value="1"/>
</dbReference>
<evidence type="ECO:0000313" key="11">
    <source>
        <dbReference type="EMBL" id="PLW68013.1"/>
    </source>
</evidence>
<feature type="transmembrane region" description="Helical" evidence="8">
    <location>
        <begin position="6"/>
        <end position="31"/>
    </location>
</feature>
<evidence type="ECO:0000256" key="7">
    <source>
        <dbReference type="PIRSR" id="PIRSR600223-1"/>
    </source>
</evidence>
<dbReference type="InterPro" id="IPR000223">
    <property type="entry name" value="Pept_S26A_signal_pept_1"/>
</dbReference>
<evidence type="ECO:0000256" key="9">
    <source>
        <dbReference type="RuleBase" id="RU362042"/>
    </source>
</evidence>
<keyword evidence="6 8" id="KW-0378">Hydrolase</keyword>
<sequence length="282" mass="32048">MSGVTIDFPLILVILVGGSGLIWLLDALFLAPGRKKVIAELQEQYPNWDQEDNPQHKQFSARVQDSAAEPVLVEYARSFFPVLFVVFVLRSFIVEPFQIPSSSMVPTLQVGDYILVNKYTYGIRLPVTRTKVMALNEPQRGDVMVFFPPHMNDTYYIKRVIGLPGDKVTYRDKRVYVNGELVDRDEVAVAPGPDASYRLGLEALGEARFMMQVNDARRPINFSVVVKPGHYFMMGDNRDNSSDSRIWGQVPEKDIVGKAFAIWMHWDSFLSFPSFARVGYIE</sequence>
<dbReference type="PANTHER" id="PTHR43390:SF1">
    <property type="entry name" value="CHLOROPLAST PROCESSING PEPTIDASE"/>
    <property type="match status" value="1"/>
</dbReference>
<dbReference type="RefSeq" id="WP_076001552.1">
    <property type="nucleotide sequence ID" value="NZ_PKUS01000020.1"/>
</dbReference>
<dbReference type="Pfam" id="PF10502">
    <property type="entry name" value="Peptidase_S26"/>
    <property type="match status" value="1"/>
</dbReference>
<dbReference type="GO" id="GO:0009003">
    <property type="term" value="F:signal peptidase activity"/>
    <property type="evidence" value="ECO:0007669"/>
    <property type="project" value="UniProtKB-EC"/>
</dbReference>
<organism evidence="11 12">
    <name type="scientific">Pseudohalioglobus lutimaris</name>
    <dbReference type="NCBI Taxonomy" id="1737061"/>
    <lineage>
        <taxon>Bacteria</taxon>
        <taxon>Pseudomonadati</taxon>
        <taxon>Pseudomonadota</taxon>
        <taxon>Gammaproteobacteria</taxon>
        <taxon>Cellvibrionales</taxon>
        <taxon>Halieaceae</taxon>
        <taxon>Pseudohalioglobus</taxon>
    </lineage>
</organism>
<keyword evidence="8" id="KW-0472">Membrane</keyword>